<keyword evidence="4" id="KW-1185">Reference proteome</keyword>
<feature type="transmembrane region" description="Helical" evidence="2">
    <location>
        <begin position="113"/>
        <end position="132"/>
    </location>
</feature>
<dbReference type="Proteomes" id="UP000469215">
    <property type="component" value="Unassembled WGS sequence"/>
</dbReference>
<feature type="transmembrane region" description="Helical" evidence="2">
    <location>
        <begin position="397"/>
        <end position="419"/>
    </location>
</feature>
<keyword evidence="2" id="KW-0472">Membrane</keyword>
<feature type="transmembrane region" description="Helical" evidence="2">
    <location>
        <begin position="457"/>
        <end position="475"/>
    </location>
</feature>
<dbReference type="RefSeq" id="WP_160952486.1">
    <property type="nucleotide sequence ID" value="NZ_WWEQ01000009.1"/>
</dbReference>
<dbReference type="EMBL" id="WWEQ01000009">
    <property type="protein sequence ID" value="MYM19047.1"/>
    <property type="molecule type" value="Genomic_DNA"/>
</dbReference>
<proteinExistence type="predicted"/>
<feature type="transmembrane region" description="Helical" evidence="2">
    <location>
        <begin position="431"/>
        <end position="451"/>
    </location>
</feature>
<keyword evidence="2" id="KW-0812">Transmembrane</keyword>
<feature type="transmembrane region" description="Helical" evidence="2">
    <location>
        <begin position="187"/>
        <end position="209"/>
    </location>
</feature>
<feature type="compositionally biased region" description="Low complexity" evidence="1">
    <location>
        <begin position="481"/>
        <end position="508"/>
    </location>
</feature>
<name>A0A6N9H4Q7_9MICO</name>
<comment type="caution">
    <text evidence="3">The sequence shown here is derived from an EMBL/GenBank/DDBJ whole genome shotgun (WGS) entry which is preliminary data.</text>
</comment>
<accession>A0A6N9H4Q7</accession>
<feature type="region of interest" description="Disordered" evidence="1">
    <location>
        <begin position="481"/>
        <end position="608"/>
    </location>
</feature>
<reference evidence="3 4" key="1">
    <citation type="submission" date="2020-01" db="EMBL/GenBank/DDBJ databases">
        <authorList>
            <person name="Deng T."/>
        </authorList>
    </citation>
    <scope>NUCLEOTIDE SEQUENCE [LARGE SCALE GENOMIC DNA]</scope>
    <source>
        <strain evidence="3 4">5221</strain>
    </source>
</reference>
<feature type="transmembrane region" description="Helical" evidence="2">
    <location>
        <begin position="138"/>
        <end position="155"/>
    </location>
</feature>
<gene>
    <name evidence="3" type="ORF">GSY69_03415</name>
</gene>
<feature type="transmembrane region" description="Helical" evidence="2">
    <location>
        <begin position="82"/>
        <end position="106"/>
    </location>
</feature>
<dbReference type="AlphaFoldDB" id="A0A6N9H4Q7"/>
<evidence type="ECO:0000256" key="1">
    <source>
        <dbReference type="SAM" id="MobiDB-lite"/>
    </source>
</evidence>
<feature type="transmembrane region" description="Helical" evidence="2">
    <location>
        <begin position="230"/>
        <end position="248"/>
    </location>
</feature>
<evidence type="ECO:0000313" key="3">
    <source>
        <dbReference type="EMBL" id="MYM19047.1"/>
    </source>
</evidence>
<sequence length="608" mass="66139">MTTHDRPRQFLPGRWAAALWVLVLAACGWAGAQFIIEAFYPGGFNDDMVFQLRQAQGQIPFNDWHPVIQALLWRWLMQTTGAVGSLLVCQVIVFSAAAFGLALHIFLTTGRRLVSLLGFLPLLAPWCLNFAGLVWKDTGMTACLFAAVVLALHMARLRGRWLPVRLPLLILAVVFLVYATLVRKNAAFAILPVLWFVWCQAAAGTRLALFAGSLLWKPWRRLRGVPKRRFAGLLAVTIVFAGLVAGGAEAADAAARPQHTGQLTQIYLDDLSFTLTDEQIATEPMPERLRADLRGIRSLCPLDGSKQISNVYWRCYRGDDPNLTFAPIDDADAIQDLWIRQTTAHPVEYLRYRTLVYAHFLFNTNYKFDAPVSELPPGLEKANPIQNQIMLTYVTKFGIGALGWTFQVWFWLAAAIAGCALSRRLHRFRRVAICLSASSLIYLLGYVPIVPAPNLRYAYWPAIAMTTVAVMALAARRRGPAAPRPQAAADDSRGEPTCAPTGAPAEAADAGDSDTADGEEPAVREAVESAAPSTTDSVVSGPAPAGEGDEGSTTGGTRVRGAAPVSAEPRSDPAGEPTGEPSAAMEASVGTERGAHSGRFALRPRRRR</sequence>
<evidence type="ECO:0000313" key="4">
    <source>
        <dbReference type="Proteomes" id="UP000469215"/>
    </source>
</evidence>
<feature type="transmembrane region" description="Helical" evidence="2">
    <location>
        <begin position="162"/>
        <end position="181"/>
    </location>
</feature>
<feature type="compositionally biased region" description="Acidic residues" evidence="1">
    <location>
        <begin position="509"/>
        <end position="520"/>
    </location>
</feature>
<dbReference type="PROSITE" id="PS51257">
    <property type="entry name" value="PROKAR_LIPOPROTEIN"/>
    <property type="match status" value="1"/>
</dbReference>
<protein>
    <recommendedName>
        <fullName evidence="5">Glycosyltransferase RgtA/B/C/D-like domain-containing protein</fullName>
    </recommendedName>
</protein>
<evidence type="ECO:0008006" key="5">
    <source>
        <dbReference type="Google" id="ProtNLM"/>
    </source>
</evidence>
<evidence type="ECO:0000256" key="2">
    <source>
        <dbReference type="SAM" id="Phobius"/>
    </source>
</evidence>
<keyword evidence="2" id="KW-1133">Transmembrane helix</keyword>
<organism evidence="3 4">
    <name type="scientific">Brevibacterium rongguiense</name>
    <dbReference type="NCBI Taxonomy" id="2695267"/>
    <lineage>
        <taxon>Bacteria</taxon>
        <taxon>Bacillati</taxon>
        <taxon>Actinomycetota</taxon>
        <taxon>Actinomycetes</taxon>
        <taxon>Micrococcales</taxon>
        <taxon>Brevibacteriaceae</taxon>
        <taxon>Brevibacterium</taxon>
    </lineage>
</organism>